<dbReference type="InterPro" id="IPR021109">
    <property type="entry name" value="Peptidase_aspartic_dom_sf"/>
</dbReference>
<proteinExistence type="predicted"/>
<evidence type="ECO:0000313" key="9">
    <source>
        <dbReference type="EMBL" id="GJT83891.1"/>
    </source>
</evidence>
<feature type="domain" description="Reverse transcriptase" evidence="7">
    <location>
        <begin position="561"/>
        <end position="666"/>
    </location>
</feature>
<comment type="caution">
    <text evidence="9">The sequence shown here is derived from an EMBL/GenBank/DDBJ whole genome shotgun (WGS) entry which is preliminary data.</text>
</comment>
<feature type="compositionally biased region" description="Basic and acidic residues" evidence="6">
    <location>
        <begin position="164"/>
        <end position="174"/>
    </location>
</feature>
<dbReference type="SUPFAM" id="SSF56672">
    <property type="entry name" value="DNA/RNA polymerases"/>
    <property type="match status" value="1"/>
</dbReference>
<dbReference type="Proteomes" id="UP001151760">
    <property type="component" value="Unassembled WGS sequence"/>
</dbReference>
<dbReference type="Gene3D" id="4.10.60.10">
    <property type="entry name" value="Zinc finger, CCHC-type"/>
    <property type="match status" value="1"/>
</dbReference>
<keyword evidence="1" id="KW-0808">Transferase</keyword>
<reference evidence="9" key="1">
    <citation type="journal article" date="2022" name="Int. J. Mol. Sci.">
        <title>Draft Genome of Tanacetum Coccineum: Genomic Comparison of Closely Related Tanacetum-Family Plants.</title>
        <authorList>
            <person name="Yamashiro T."/>
            <person name="Shiraishi A."/>
            <person name="Nakayama K."/>
            <person name="Satake H."/>
        </authorList>
    </citation>
    <scope>NUCLEOTIDE SEQUENCE</scope>
</reference>
<dbReference type="Pfam" id="PF17919">
    <property type="entry name" value="RT_RNaseH_2"/>
    <property type="match status" value="1"/>
</dbReference>
<evidence type="ECO:0000256" key="5">
    <source>
        <dbReference type="ARBA" id="ARBA00023268"/>
    </source>
</evidence>
<dbReference type="Pfam" id="PF00078">
    <property type="entry name" value="RVT_1"/>
    <property type="match status" value="1"/>
</dbReference>
<evidence type="ECO:0000259" key="7">
    <source>
        <dbReference type="Pfam" id="PF00078"/>
    </source>
</evidence>
<dbReference type="Gene3D" id="3.30.70.270">
    <property type="match status" value="3"/>
</dbReference>
<protein>
    <submittedName>
        <fullName evidence="9">Reverse transcriptase domain-containing protein</fullName>
    </submittedName>
</protein>
<keyword evidence="4" id="KW-0378">Hydrolase</keyword>
<dbReference type="CDD" id="cd01647">
    <property type="entry name" value="RT_LTR"/>
    <property type="match status" value="1"/>
</dbReference>
<keyword evidence="5" id="KW-0511">Multifunctional enzyme</keyword>
<evidence type="ECO:0000259" key="8">
    <source>
        <dbReference type="Pfam" id="PF17919"/>
    </source>
</evidence>
<dbReference type="PANTHER" id="PTHR37984:SF5">
    <property type="entry name" value="PROTEIN NYNRIN-LIKE"/>
    <property type="match status" value="1"/>
</dbReference>
<feature type="region of interest" description="Disordered" evidence="6">
    <location>
        <begin position="811"/>
        <end position="831"/>
    </location>
</feature>
<dbReference type="PANTHER" id="PTHR37984">
    <property type="entry name" value="PROTEIN CBG26694"/>
    <property type="match status" value="1"/>
</dbReference>
<evidence type="ECO:0000256" key="6">
    <source>
        <dbReference type="SAM" id="MobiDB-lite"/>
    </source>
</evidence>
<dbReference type="Pfam" id="PF08284">
    <property type="entry name" value="RVP_2"/>
    <property type="match status" value="1"/>
</dbReference>
<organism evidence="9 10">
    <name type="scientific">Tanacetum coccineum</name>
    <dbReference type="NCBI Taxonomy" id="301880"/>
    <lineage>
        <taxon>Eukaryota</taxon>
        <taxon>Viridiplantae</taxon>
        <taxon>Streptophyta</taxon>
        <taxon>Embryophyta</taxon>
        <taxon>Tracheophyta</taxon>
        <taxon>Spermatophyta</taxon>
        <taxon>Magnoliopsida</taxon>
        <taxon>eudicotyledons</taxon>
        <taxon>Gunneridae</taxon>
        <taxon>Pentapetalae</taxon>
        <taxon>asterids</taxon>
        <taxon>campanulids</taxon>
        <taxon>Asterales</taxon>
        <taxon>Asteraceae</taxon>
        <taxon>Asteroideae</taxon>
        <taxon>Anthemideae</taxon>
        <taxon>Anthemidinae</taxon>
        <taxon>Tanacetum</taxon>
    </lineage>
</organism>
<keyword evidence="10" id="KW-1185">Reference proteome</keyword>
<dbReference type="InterPro" id="IPR041577">
    <property type="entry name" value="RT_RNaseH_2"/>
</dbReference>
<evidence type="ECO:0000256" key="2">
    <source>
        <dbReference type="ARBA" id="ARBA00022695"/>
    </source>
</evidence>
<dbReference type="Gene3D" id="2.40.70.10">
    <property type="entry name" value="Acid Proteases"/>
    <property type="match status" value="1"/>
</dbReference>
<dbReference type="InterPro" id="IPR043128">
    <property type="entry name" value="Rev_trsase/Diguanyl_cyclase"/>
</dbReference>
<name>A0ABQ5H8K6_9ASTR</name>
<gene>
    <name evidence="9" type="ORF">Tco_1058233</name>
</gene>
<sequence>MDSDIRADIEAETAAATVIVDRLGIKPRLVVVESKSEPKEAEANDKADVEIQPEGTLEIGVDVTTGIDIPNDLLMLDTIDYGNFILFESHHVLQFVTRAMTVTHSGITPEAIKELISQRVIEALAAQEASRNAGLVVESQSQNGDDDANGNGGNGNRGNNNRDVNQKERNEGARRNAPVTKACTYKDFLNCQPRNFSGTEEVVSLARWFEKMESIFRISNCPSNSQVKFATCTLLDGALIWWNTHVQTIGIDEAYEMPWKDLMKLMIDMQNVARAFTVGNNEKIGYVGSAPYYNKCRLHHEGSCTVKCTNYEKVGHMARDCKTVVAAQTLRAPMANQRVVTCFGYGGQGHYKCDCPKLKIQNQRNKAAKNDACGRAYALGGGDGNPDSNVVTGTFLLSNLYAYILFDSGTDRHFVSTTFSALIDITPTALDISYTVELADGRIAGSNIIIRGYTLNLLDHPFNIDLMPIKLGSFDVIIGMDWLSKYHVVIVCDENIVRIPYGNEILTIRGDRSSDGSNSRLNIISCTKTQKYIKKGCYVFLAQVSVKRTEDKSEEKRLEDVLIVQDFLEVFPKDLSGLPPARQVEFQIDLVPGAAPLTVKNRYPLLRIDDLFDQLQGLSVYSKIDLRSGYHQLRVQEEDIPKTVFKTRYGHYEFQVMPFGLTNAPAEEHEEHLKLILGLLKKEELYTKFSKCDFWLPKVQFLGHVINSEGIHVDPAKIESIKDWASPKTPTEIHQFLGLAGYYRRFIEGFSKIARPMTKLTQKSVKFEWGEKEEVSFQLLKQKLCSASILALPEGSENFVVYCDASHKGVGRGSDAEGENYSIRIPPTQGS</sequence>
<evidence type="ECO:0000256" key="3">
    <source>
        <dbReference type="ARBA" id="ARBA00022722"/>
    </source>
</evidence>
<dbReference type="InterPro" id="IPR043502">
    <property type="entry name" value="DNA/RNA_pol_sf"/>
</dbReference>
<dbReference type="CDD" id="cd00303">
    <property type="entry name" value="retropepsin_like"/>
    <property type="match status" value="1"/>
</dbReference>
<evidence type="ECO:0000313" key="10">
    <source>
        <dbReference type="Proteomes" id="UP001151760"/>
    </source>
</evidence>
<keyword evidence="4" id="KW-0255">Endonuclease</keyword>
<dbReference type="InterPro" id="IPR000477">
    <property type="entry name" value="RT_dom"/>
</dbReference>
<keyword evidence="2" id="KW-0548">Nucleotidyltransferase</keyword>
<evidence type="ECO:0000256" key="4">
    <source>
        <dbReference type="ARBA" id="ARBA00022759"/>
    </source>
</evidence>
<evidence type="ECO:0000256" key="1">
    <source>
        <dbReference type="ARBA" id="ARBA00022679"/>
    </source>
</evidence>
<reference evidence="9" key="2">
    <citation type="submission" date="2022-01" db="EMBL/GenBank/DDBJ databases">
        <authorList>
            <person name="Yamashiro T."/>
            <person name="Shiraishi A."/>
            <person name="Satake H."/>
            <person name="Nakayama K."/>
        </authorList>
    </citation>
    <scope>NUCLEOTIDE SEQUENCE</scope>
</reference>
<dbReference type="Gene3D" id="3.10.10.10">
    <property type="entry name" value="HIV Type 1 Reverse Transcriptase, subunit A, domain 1"/>
    <property type="match status" value="1"/>
</dbReference>
<accession>A0ABQ5H8K6</accession>
<keyword evidence="9" id="KW-0695">RNA-directed DNA polymerase</keyword>
<keyword evidence="3" id="KW-0540">Nuclease</keyword>
<dbReference type="GO" id="GO:0003964">
    <property type="term" value="F:RNA-directed DNA polymerase activity"/>
    <property type="evidence" value="ECO:0007669"/>
    <property type="project" value="UniProtKB-KW"/>
</dbReference>
<dbReference type="InterPro" id="IPR050951">
    <property type="entry name" value="Retrovirus_Pol_polyprotein"/>
</dbReference>
<feature type="domain" description="Reverse transcriptase/retrotransposon-derived protein RNase H-like" evidence="8">
    <location>
        <begin position="769"/>
        <end position="811"/>
    </location>
</feature>
<dbReference type="SUPFAM" id="SSF50630">
    <property type="entry name" value="Acid proteases"/>
    <property type="match status" value="1"/>
</dbReference>
<feature type="region of interest" description="Disordered" evidence="6">
    <location>
        <begin position="134"/>
        <end position="176"/>
    </location>
</feature>
<dbReference type="EMBL" id="BQNB010019303">
    <property type="protein sequence ID" value="GJT83891.1"/>
    <property type="molecule type" value="Genomic_DNA"/>
</dbReference>